<dbReference type="AlphaFoldDB" id="A0A6H5IYI6"/>
<dbReference type="FunFam" id="1.20.1250.20:FF:000059">
    <property type="entry name" value="Solute carrier family 17 member 9"/>
    <property type="match status" value="1"/>
</dbReference>
<dbReference type="PROSITE" id="PS50850">
    <property type="entry name" value="MFS"/>
    <property type="match status" value="1"/>
</dbReference>
<feature type="transmembrane region" description="Helical" evidence="5">
    <location>
        <begin position="21"/>
        <end position="41"/>
    </location>
</feature>
<feature type="transmembrane region" description="Helical" evidence="5">
    <location>
        <begin position="61"/>
        <end position="80"/>
    </location>
</feature>
<dbReference type="SUPFAM" id="SSF103473">
    <property type="entry name" value="MFS general substrate transporter"/>
    <property type="match status" value="2"/>
</dbReference>
<sequence length="288" mass="31255">MPKISRAEIADCLTGTSKERFKWGLILLSGTSLVYASRTSVPLLVPVIGKERGWSKTDSGMILSSFFWGYTLTQVLGGYLSDRLGGQRILTVAAIGWGLSTLFLPEIIDYFSDYYSIQFIVLARMINGAFQGVHFPSMISLTSQRLIESERASFFSLVTSGSAVGTVLTGTLGSYVLENYTWHTVLRVFAVTDAPEKAILYLTLIIAGSGFHNSAIIVNPSDLAPKHSGSVFGIMNTIGAIPGFLGVYLAGLILQHTHSWSVVFIYIFIVEIIGATVYLVYGSGKAIL</sequence>
<dbReference type="EMBL" id="CADCXV010001083">
    <property type="protein sequence ID" value="CAB0041021.1"/>
    <property type="molecule type" value="Genomic_DNA"/>
</dbReference>
<evidence type="ECO:0000313" key="8">
    <source>
        <dbReference type="Proteomes" id="UP000479190"/>
    </source>
</evidence>
<accession>A0A6H5IYI6</accession>
<feature type="transmembrane region" description="Helical" evidence="5">
    <location>
        <begin position="198"/>
        <end position="218"/>
    </location>
</feature>
<evidence type="ECO:0000259" key="6">
    <source>
        <dbReference type="PROSITE" id="PS50850"/>
    </source>
</evidence>
<keyword evidence="3 5" id="KW-1133">Transmembrane helix</keyword>
<protein>
    <recommendedName>
        <fullName evidence="6">Major facilitator superfamily (MFS) profile domain-containing protein</fullName>
    </recommendedName>
</protein>
<comment type="subcellular location">
    <subcellularLocation>
        <location evidence="1">Membrane</location>
        <topology evidence="1">Multi-pass membrane protein</topology>
    </subcellularLocation>
</comment>
<evidence type="ECO:0000313" key="7">
    <source>
        <dbReference type="EMBL" id="CAB0041021.1"/>
    </source>
</evidence>
<dbReference type="InterPro" id="IPR050382">
    <property type="entry name" value="MFS_Na/Anion_cotransporter"/>
</dbReference>
<feature type="domain" description="Major facilitator superfamily (MFS) profile" evidence="6">
    <location>
        <begin position="23"/>
        <end position="288"/>
    </location>
</feature>
<dbReference type="GO" id="GO:0015867">
    <property type="term" value="P:ATP transport"/>
    <property type="evidence" value="ECO:0007669"/>
    <property type="project" value="TreeGrafter"/>
</dbReference>
<name>A0A6H5IYI6_9HYME</name>
<feature type="transmembrane region" description="Helical" evidence="5">
    <location>
        <begin position="260"/>
        <end position="281"/>
    </location>
</feature>
<dbReference type="GO" id="GO:0016020">
    <property type="term" value="C:membrane"/>
    <property type="evidence" value="ECO:0007669"/>
    <property type="project" value="UniProtKB-SubCell"/>
</dbReference>
<evidence type="ECO:0000256" key="3">
    <source>
        <dbReference type="ARBA" id="ARBA00022989"/>
    </source>
</evidence>
<feature type="transmembrane region" description="Helical" evidence="5">
    <location>
        <begin position="230"/>
        <end position="254"/>
    </location>
</feature>
<reference evidence="7 8" key="1">
    <citation type="submission" date="2020-02" db="EMBL/GenBank/DDBJ databases">
        <authorList>
            <person name="Ferguson B K."/>
        </authorList>
    </citation>
    <scope>NUCLEOTIDE SEQUENCE [LARGE SCALE GENOMIC DNA]</scope>
</reference>
<keyword evidence="8" id="KW-1185">Reference proteome</keyword>
<dbReference type="Gene3D" id="1.20.1250.20">
    <property type="entry name" value="MFS general substrate transporter like domains"/>
    <property type="match status" value="2"/>
</dbReference>
<dbReference type="InterPro" id="IPR036259">
    <property type="entry name" value="MFS_trans_sf"/>
</dbReference>
<keyword evidence="2 5" id="KW-0812">Transmembrane</keyword>
<evidence type="ECO:0000256" key="2">
    <source>
        <dbReference type="ARBA" id="ARBA00022692"/>
    </source>
</evidence>
<evidence type="ECO:0000256" key="5">
    <source>
        <dbReference type="SAM" id="Phobius"/>
    </source>
</evidence>
<gene>
    <name evidence="7" type="ORF">TBRA_LOCUS12707</name>
</gene>
<dbReference type="Proteomes" id="UP000479190">
    <property type="component" value="Unassembled WGS sequence"/>
</dbReference>
<dbReference type="GO" id="GO:0022857">
    <property type="term" value="F:transmembrane transporter activity"/>
    <property type="evidence" value="ECO:0007669"/>
    <property type="project" value="InterPro"/>
</dbReference>
<dbReference type="PANTHER" id="PTHR11662:SF279">
    <property type="entry name" value="VOLTAGE-GATED PURINE NUCLEOTIDE UNIPORTER SLC17A9"/>
    <property type="match status" value="1"/>
</dbReference>
<dbReference type="InterPro" id="IPR011701">
    <property type="entry name" value="MFS"/>
</dbReference>
<feature type="transmembrane region" description="Helical" evidence="5">
    <location>
        <begin position="89"/>
        <end position="108"/>
    </location>
</feature>
<feature type="transmembrane region" description="Helical" evidence="5">
    <location>
        <begin position="154"/>
        <end position="178"/>
    </location>
</feature>
<proteinExistence type="predicted"/>
<organism evidence="7 8">
    <name type="scientific">Trichogramma brassicae</name>
    <dbReference type="NCBI Taxonomy" id="86971"/>
    <lineage>
        <taxon>Eukaryota</taxon>
        <taxon>Metazoa</taxon>
        <taxon>Ecdysozoa</taxon>
        <taxon>Arthropoda</taxon>
        <taxon>Hexapoda</taxon>
        <taxon>Insecta</taxon>
        <taxon>Pterygota</taxon>
        <taxon>Neoptera</taxon>
        <taxon>Endopterygota</taxon>
        <taxon>Hymenoptera</taxon>
        <taxon>Apocrita</taxon>
        <taxon>Proctotrupomorpha</taxon>
        <taxon>Chalcidoidea</taxon>
        <taxon>Trichogrammatidae</taxon>
        <taxon>Trichogramma</taxon>
    </lineage>
</organism>
<evidence type="ECO:0000256" key="1">
    <source>
        <dbReference type="ARBA" id="ARBA00004141"/>
    </source>
</evidence>
<evidence type="ECO:0000256" key="4">
    <source>
        <dbReference type="ARBA" id="ARBA00023136"/>
    </source>
</evidence>
<keyword evidence="4 5" id="KW-0472">Membrane</keyword>
<dbReference type="OrthoDB" id="2985014at2759"/>
<dbReference type="PANTHER" id="PTHR11662">
    <property type="entry name" value="SOLUTE CARRIER FAMILY 17"/>
    <property type="match status" value="1"/>
</dbReference>
<dbReference type="Pfam" id="PF07690">
    <property type="entry name" value="MFS_1"/>
    <property type="match status" value="1"/>
</dbReference>
<dbReference type="InterPro" id="IPR020846">
    <property type="entry name" value="MFS_dom"/>
</dbReference>